<dbReference type="PROSITE" id="PS51257">
    <property type="entry name" value="PROKAR_LIPOPROTEIN"/>
    <property type="match status" value="1"/>
</dbReference>
<protein>
    <recommendedName>
        <fullName evidence="5">SHOCT domain-containing protein</fullName>
    </recommendedName>
</protein>
<reference evidence="3 4" key="1">
    <citation type="submission" date="2019-08" db="EMBL/GenBank/DDBJ databases">
        <authorList>
            <person name="Grouzdev D."/>
            <person name="Tikhonova E."/>
            <person name="Kravchenko I."/>
        </authorList>
    </citation>
    <scope>NUCLEOTIDE SEQUENCE [LARGE SCALE GENOMIC DNA]</scope>
    <source>
        <strain evidence="3 4">59b</strain>
    </source>
</reference>
<comment type="caution">
    <text evidence="3">The sequence shown here is derived from an EMBL/GenBank/DDBJ whole genome shotgun (WGS) entry which is preliminary data.</text>
</comment>
<evidence type="ECO:0000256" key="1">
    <source>
        <dbReference type="SAM" id="MobiDB-lite"/>
    </source>
</evidence>
<dbReference type="AlphaFoldDB" id="A0A5A9GK52"/>
<gene>
    <name evidence="3" type="ORF">FZ942_17920</name>
</gene>
<feature type="region of interest" description="Disordered" evidence="1">
    <location>
        <begin position="133"/>
        <end position="154"/>
    </location>
</feature>
<evidence type="ECO:0008006" key="5">
    <source>
        <dbReference type="Google" id="ProtNLM"/>
    </source>
</evidence>
<dbReference type="Proteomes" id="UP000324927">
    <property type="component" value="Unassembled WGS sequence"/>
</dbReference>
<evidence type="ECO:0000256" key="2">
    <source>
        <dbReference type="SAM" id="SignalP"/>
    </source>
</evidence>
<dbReference type="OrthoDB" id="7304957at2"/>
<evidence type="ECO:0000313" key="4">
    <source>
        <dbReference type="Proteomes" id="UP000324927"/>
    </source>
</evidence>
<organism evidence="3 4">
    <name type="scientific">Azospirillum lipoferum</name>
    <dbReference type="NCBI Taxonomy" id="193"/>
    <lineage>
        <taxon>Bacteria</taxon>
        <taxon>Pseudomonadati</taxon>
        <taxon>Pseudomonadota</taxon>
        <taxon>Alphaproteobacteria</taxon>
        <taxon>Rhodospirillales</taxon>
        <taxon>Azospirillaceae</taxon>
        <taxon>Azospirillum</taxon>
    </lineage>
</organism>
<feature type="chain" id="PRO_5022862172" description="SHOCT domain-containing protein" evidence="2">
    <location>
        <begin position="20"/>
        <end position="189"/>
    </location>
</feature>
<dbReference type="RefSeq" id="WP_149232464.1">
    <property type="nucleotide sequence ID" value="NZ_JALJXJ010000010.1"/>
</dbReference>
<feature type="signal peptide" evidence="2">
    <location>
        <begin position="1"/>
        <end position="19"/>
    </location>
</feature>
<accession>A0A5A9GK52</accession>
<evidence type="ECO:0000313" key="3">
    <source>
        <dbReference type="EMBL" id="KAA0594703.1"/>
    </source>
</evidence>
<name>A0A5A9GK52_AZOLI</name>
<keyword evidence="2" id="KW-0732">Signal</keyword>
<sequence length="189" mass="18990">MKHTVFVAMLGALAVTGCASITAGTTQSVAVNTPSKDGAECKLSNEKGNWTIPKTPGSTTVTKAYGDLTVACEHGDGSKGSTSVTSSTAGAAFGNIIAGGIIGAAVDMGSGAAYVYPSSVSVVLAPPAGNVPTGGASQGSPLVMSPATAPRLSKEDAEAKLKDLSALKKQKLITEAEYRDRSREILGQM</sequence>
<proteinExistence type="predicted"/>
<keyword evidence="4" id="KW-1185">Reference proteome</keyword>
<dbReference type="EMBL" id="VTTN01000007">
    <property type="protein sequence ID" value="KAA0594703.1"/>
    <property type="molecule type" value="Genomic_DNA"/>
</dbReference>